<name>A0A0G0SI84_9BACT</name>
<comment type="caution">
    <text evidence="1">The sequence shown here is derived from an EMBL/GenBank/DDBJ whole genome shotgun (WGS) entry which is preliminary data.</text>
</comment>
<dbReference type="InterPro" id="IPR005906">
    <property type="entry name" value="LysW"/>
</dbReference>
<reference evidence="1 2" key="1">
    <citation type="journal article" date="2015" name="Nature">
        <title>rRNA introns, odd ribosomes, and small enigmatic genomes across a large radiation of phyla.</title>
        <authorList>
            <person name="Brown C.T."/>
            <person name="Hug L.A."/>
            <person name="Thomas B.C."/>
            <person name="Sharon I."/>
            <person name="Castelle C.J."/>
            <person name="Singh A."/>
            <person name="Wilkins M.J."/>
            <person name="Williams K.H."/>
            <person name="Banfield J.F."/>
        </authorList>
    </citation>
    <scope>NUCLEOTIDE SEQUENCE [LARGE SCALE GENOMIC DNA]</scope>
</reference>
<proteinExistence type="predicted"/>
<evidence type="ECO:0000313" key="1">
    <source>
        <dbReference type="EMBL" id="KKR34390.1"/>
    </source>
</evidence>
<organism evidence="1 2">
    <name type="scientific">Candidatus Gottesmanbacteria bacterium GW2011_GWC2_39_8</name>
    <dbReference type="NCBI Taxonomy" id="1618450"/>
    <lineage>
        <taxon>Bacteria</taxon>
        <taxon>Candidatus Gottesmaniibacteriota</taxon>
    </lineage>
</organism>
<evidence type="ECO:0000313" key="2">
    <source>
        <dbReference type="Proteomes" id="UP000034539"/>
    </source>
</evidence>
<gene>
    <name evidence="1" type="ORF">UT63_C0002G0035</name>
</gene>
<dbReference type="AlphaFoldDB" id="A0A0G0SI84"/>
<dbReference type="Pfam" id="PF21344">
    <property type="entry name" value="Zn_ribbon_LysW"/>
    <property type="match status" value="1"/>
</dbReference>
<evidence type="ECO:0008006" key="3">
    <source>
        <dbReference type="Google" id="ProtNLM"/>
    </source>
</evidence>
<dbReference type="Proteomes" id="UP000034539">
    <property type="component" value="Unassembled WGS sequence"/>
</dbReference>
<protein>
    <recommendedName>
        <fullName evidence="3">Lysine biosynthesis protein LysW</fullName>
    </recommendedName>
</protein>
<sequence>MEKKTAKCPECDNKIIVDSESKEGTVVECDACGTESEIISVNPLTLTPLEEEK</sequence>
<dbReference type="Gene3D" id="2.20.28.160">
    <property type="match status" value="1"/>
</dbReference>
<accession>A0A0G0SI84</accession>
<dbReference type="EMBL" id="LBXN01000002">
    <property type="protein sequence ID" value="KKR34390.1"/>
    <property type="molecule type" value="Genomic_DNA"/>
</dbReference>